<feature type="domain" description="Phosphatidylinositol-specific phospholipase C X" evidence="3">
    <location>
        <begin position="44"/>
        <end position="171"/>
    </location>
</feature>
<dbReference type="Pfam" id="PF00388">
    <property type="entry name" value="PI-PLC-X"/>
    <property type="match status" value="1"/>
</dbReference>
<dbReference type="SUPFAM" id="SSF51695">
    <property type="entry name" value="PLC-like phosphodiesterases"/>
    <property type="match status" value="1"/>
</dbReference>
<dbReference type="Gene3D" id="3.20.20.190">
    <property type="entry name" value="Phosphatidylinositol (PI) phosphodiesterase"/>
    <property type="match status" value="1"/>
</dbReference>
<feature type="region of interest" description="Disordered" evidence="2">
    <location>
        <begin position="175"/>
        <end position="214"/>
    </location>
</feature>
<dbReference type="GO" id="GO:0004435">
    <property type="term" value="F:phosphatidylinositol-4,5-bisphosphate phospholipase C activity"/>
    <property type="evidence" value="ECO:0007669"/>
    <property type="project" value="TreeGrafter"/>
</dbReference>
<dbReference type="InterPro" id="IPR017946">
    <property type="entry name" value="PLC-like_Pdiesterase_TIM-brl"/>
</dbReference>
<dbReference type="PANTHER" id="PTHR10336">
    <property type="entry name" value="PHOSPHOINOSITIDE-SPECIFIC PHOSPHOLIPASE C FAMILY PROTEIN"/>
    <property type="match status" value="1"/>
</dbReference>
<organism evidence="4 5">
    <name type="scientific">Lactuca virosa</name>
    <dbReference type="NCBI Taxonomy" id="75947"/>
    <lineage>
        <taxon>Eukaryota</taxon>
        <taxon>Viridiplantae</taxon>
        <taxon>Streptophyta</taxon>
        <taxon>Embryophyta</taxon>
        <taxon>Tracheophyta</taxon>
        <taxon>Spermatophyta</taxon>
        <taxon>Magnoliopsida</taxon>
        <taxon>eudicotyledons</taxon>
        <taxon>Gunneridae</taxon>
        <taxon>Pentapetalae</taxon>
        <taxon>asterids</taxon>
        <taxon>campanulids</taxon>
        <taxon>Asterales</taxon>
        <taxon>Asteraceae</taxon>
        <taxon>Cichorioideae</taxon>
        <taxon>Cichorieae</taxon>
        <taxon>Lactucinae</taxon>
        <taxon>Lactuca</taxon>
    </lineage>
</organism>
<comment type="subcellular location">
    <subcellularLocation>
        <location evidence="1">Cell membrane</location>
        <topology evidence="1">Peripheral membrane protein</topology>
    </subcellularLocation>
</comment>
<dbReference type="AlphaFoldDB" id="A0AAU9LUP0"/>
<gene>
    <name evidence="4" type="ORF">LVIROSA_LOCUS5313</name>
</gene>
<name>A0AAU9LUP0_9ASTR</name>
<evidence type="ECO:0000256" key="2">
    <source>
        <dbReference type="SAM" id="MobiDB-lite"/>
    </source>
</evidence>
<feature type="compositionally biased region" description="Basic and acidic residues" evidence="2">
    <location>
        <begin position="191"/>
        <end position="214"/>
    </location>
</feature>
<accession>A0AAU9LUP0</accession>
<dbReference type="SMART" id="SM00148">
    <property type="entry name" value="PLCXc"/>
    <property type="match status" value="1"/>
</dbReference>
<dbReference type="InterPro" id="IPR001192">
    <property type="entry name" value="PI-PLC_fam"/>
</dbReference>
<dbReference type="PANTHER" id="PTHR10336:SF154">
    <property type="entry name" value="PHOSPHOINOSITIDE PHOSPHOLIPASE C 2"/>
    <property type="match status" value="1"/>
</dbReference>
<evidence type="ECO:0000313" key="5">
    <source>
        <dbReference type="Proteomes" id="UP001157418"/>
    </source>
</evidence>
<feature type="compositionally biased region" description="Low complexity" evidence="2">
    <location>
        <begin position="13"/>
        <end position="23"/>
    </location>
</feature>
<evidence type="ECO:0000313" key="4">
    <source>
        <dbReference type="EMBL" id="CAH1417650.1"/>
    </source>
</evidence>
<dbReference type="EMBL" id="CAKMRJ010000113">
    <property type="protein sequence ID" value="CAH1417650.1"/>
    <property type="molecule type" value="Genomic_DNA"/>
</dbReference>
<dbReference type="GO" id="GO:0006629">
    <property type="term" value="P:lipid metabolic process"/>
    <property type="evidence" value="ECO:0007669"/>
    <property type="project" value="InterPro"/>
</dbReference>
<dbReference type="PROSITE" id="PS50007">
    <property type="entry name" value="PIPLC_X_DOMAIN"/>
    <property type="match status" value="1"/>
</dbReference>
<dbReference type="Proteomes" id="UP001157418">
    <property type="component" value="Unassembled WGS sequence"/>
</dbReference>
<evidence type="ECO:0000256" key="1">
    <source>
        <dbReference type="ARBA" id="ARBA00004202"/>
    </source>
</evidence>
<feature type="region of interest" description="Disordered" evidence="2">
    <location>
        <begin position="1"/>
        <end position="23"/>
    </location>
</feature>
<dbReference type="GO" id="GO:0048015">
    <property type="term" value="P:phosphatidylinositol-mediated signaling"/>
    <property type="evidence" value="ECO:0007669"/>
    <property type="project" value="TreeGrafter"/>
</dbReference>
<dbReference type="GO" id="GO:0005886">
    <property type="term" value="C:plasma membrane"/>
    <property type="evidence" value="ECO:0007669"/>
    <property type="project" value="UniProtKB-SubCell"/>
</dbReference>
<evidence type="ECO:0000259" key="3">
    <source>
        <dbReference type="SMART" id="SM00148"/>
    </source>
</evidence>
<reference evidence="4 5" key="1">
    <citation type="submission" date="2022-01" db="EMBL/GenBank/DDBJ databases">
        <authorList>
            <person name="Xiong W."/>
            <person name="Schranz E."/>
        </authorList>
    </citation>
    <scope>NUCLEOTIDE SEQUENCE [LARGE SCALE GENOMIC DNA]</scope>
</reference>
<dbReference type="InterPro" id="IPR000909">
    <property type="entry name" value="PLipase_C_PInositol-sp_X_dom"/>
</dbReference>
<dbReference type="GO" id="GO:0051209">
    <property type="term" value="P:release of sequestered calcium ion into cytosol"/>
    <property type="evidence" value="ECO:0007669"/>
    <property type="project" value="TreeGrafter"/>
</dbReference>
<keyword evidence="5" id="KW-1185">Reference proteome</keyword>
<sequence length="214" mass="24170">MIDEQGYGDRHSAAAVGGSTTSSSSVSFVRQQTQMEKAWWFRCDTVTGEAVRTDRKRSYSKMEHHHIAIQIPVTNHHLPELEMTIIDLQRTLTAPVPLSNCLRSIKNHAFTASEYPVVITLEDHLTPDLQAKVAKMVTETFGEMLFTPKKESLAEFLSPESLKRRFIISTKPPKEYVKAKEAKPSGNSSQKEQDSSVEKGHSKYYEDSDCVRII</sequence>
<protein>
    <recommendedName>
        <fullName evidence="3">Phosphatidylinositol-specific phospholipase C X domain-containing protein</fullName>
    </recommendedName>
</protein>
<comment type="caution">
    <text evidence="4">The sequence shown here is derived from an EMBL/GenBank/DDBJ whole genome shotgun (WGS) entry which is preliminary data.</text>
</comment>
<proteinExistence type="predicted"/>